<organism evidence="1 2">
    <name type="scientific">Arthrobacter phage Wyborn</name>
    <dbReference type="NCBI Taxonomy" id="3059067"/>
    <lineage>
        <taxon>Viruses</taxon>
        <taxon>Duplodnaviria</taxon>
        <taxon>Heunggongvirae</taxon>
        <taxon>Uroviricota</taxon>
        <taxon>Caudoviricetes</taxon>
        <taxon>Berryhillviridae</taxon>
        <taxon>Sicariusvirus</taxon>
        <taxon>Sicariusvirus wyborn</taxon>
    </lineage>
</organism>
<dbReference type="EMBL" id="OR475274">
    <property type="protein sequence ID" value="WNM67306.1"/>
    <property type="molecule type" value="Genomic_DNA"/>
</dbReference>
<proteinExistence type="predicted"/>
<keyword evidence="2" id="KW-1185">Reference proteome</keyword>
<name>A0AA96GU58_9CAUD</name>
<protein>
    <submittedName>
        <fullName evidence="1">Uncharacterized protein</fullName>
    </submittedName>
</protein>
<gene>
    <name evidence="1" type="primary">63</name>
    <name evidence="1" type="ORF">SEA_WYBORN_63</name>
</gene>
<evidence type="ECO:0000313" key="2">
    <source>
        <dbReference type="Proteomes" id="UP001303667"/>
    </source>
</evidence>
<reference evidence="1 2" key="1">
    <citation type="submission" date="2023-08" db="EMBL/GenBank/DDBJ databases">
        <authorList>
            <person name="Beyer A.R."/>
            <person name="Brown C."/>
            <person name="Garland D.S."/>
            <person name="Funderburk A."/>
            <person name="Uzochukwu B."/>
            <person name="Ko C."/>
            <person name="Russell D.A."/>
            <person name="Jacobs-Sera D."/>
            <person name="Hatfull G.F."/>
        </authorList>
    </citation>
    <scope>NUCLEOTIDE SEQUENCE [LARGE SCALE GENOMIC DNA]</scope>
</reference>
<sequence length="130" mass="14628">MSRVSDAAERVEEFLRQRATMSGLDETVAGANGHELLRDDLSLLVECAQWLLMASSAELKREYATALDNGEPLDEKELRVETLDEAVGHVNGWNQTRARQQRKRKAGSEGLDMDEGFIATRLVSPWERRA</sequence>
<accession>A0AA96GU58</accession>
<evidence type="ECO:0000313" key="1">
    <source>
        <dbReference type="EMBL" id="WNM67306.1"/>
    </source>
</evidence>
<dbReference type="Proteomes" id="UP001303667">
    <property type="component" value="Segment"/>
</dbReference>